<evidence type="ECO:0000259" key="1">
    <source>
        <dbReference type="SMART" id="SM01111"/>
    </source>
</evidence>
<dbReference type="Gene3D" id="2.30.60.10">
    <property type="entry name" value="Cyanovirin-N"/>
    <property type="match status" value="2"/>
</dbReference>
<evidence type="ECO:0000313" key="2">
    <source>
        <dbReference type="EMBL" id="KJA23114.1"/>
    </source>
</evidence>
<dbReference type="EMBL" id="KN817545">
    <property type="protein sequence ID" value="KJA23114.1"/>
    <property type="molecule type" value="Genomic_DNA"/>
</dbReference>
<sequence length="470" mass="49724">MPFSDSFRKASIKQGILTAECKKADQKTWISSSINLDDFLGNVDGKFVLGGKGFSQSAQDITLADAVISAKLKNSAGKYIDAKFDLSNYVSSKDGIIAAHGSVDVAGRPALAAIQATETSAAVSATSMSSVSSSHSTSTTSVQHSSHASRTFKSSSFRQFSQQLLLEEVCTNFVLKGTFLHCDVNHEDGRVTHVSFDLQICIGNVDGRLVWDSSAFHKSCKEIALDGFWLTAKCRHPVNHNEYILARLDLRTRLRLQGGVIIFVETNKKLSMMLSEVPWMKFKVIAEPDLSVFSKHPVVQQTMTRIAESTVEHVTMEMHKMLTIAMESAIVAVTASAMKHISTQMEYTVQDAVGYAVASPSATESEFLHIGAAAGMYGFGAGGVAYGSAHSAGGHAHYGGHYGATNGGAIQYSNGNGGGFYSAGAGSISRSASETSSISTSSSEQSQISMASTATATQQASAAYAAVAGA</sequence>
<dbReference type="SUPFAM" id="SSF51322">
    <property type="entry name" value="Cyanovirin-N"/>
    <property type="match status" value="2"/>
</dbReference>
<feature type="domain" description="Cyanovirin-N" evidence="1">
    <location>
        <begin position="2"/>
        <end position="99"/>
    </location>
</feature>
<dbReference type="STRING" id="945553.A0A0D2NWG6"/>
<feature type="domain" description="Cyanovirin-N" evidence="1">
    <location>
        <begin position="168"/>
        <end position="263"/>
    </location>
</feature>
<name>A0A0D2NWG6_HYPSF</name>
<protein>
    <recommendedName>
        <fullName evidence="1">Cyanovirin-N domain-containing protein</fullName>
    </recommendedName>
</protein>
<proteinExistence type="predicted"/>
<evidence type="ECO:0000313" key="3">
    <source>
        <dbReference type="Proteomes" id="UP000054270"/>
    </source>
</evidence>
<keyword evidence="3" id="KW-1185">Reference proteome</keyword>
<organism evidence="2 3">
    <name type="scientific">Hypholoma sublateritium (strain FD-334 SS-4)</name>
    <dbReference type="NCBI Taxonomy" id="945553"/>
    <lineage>
        <taxon>Eukaryota</taxon>
        <taxon>Fungi</taxon>
        <taxon>Dikarya</taxon>
        <taxon>Basidiomycota</taxon>
        <taxon>Agaricomycotina</taxon>
        <taxon>Agaricomycetes</taxon>
        <taxon>Agaricomycetidae</taxon>
        <taxon>Agaricales</taxon>
        <taxon>Agaricineae</taxon>
        <taxon>Strophariaceae</taxon>
        <taxon>Hypholoma</taxon>
    </lineage>
</organism>
<dbReference type="InterPro" id="IPR036673">
    <property type="entry name" value="Cyanovirin-N_sf"/>
</dbReference>
<dbReference type="Pfam" id="PF08881">
    <property type="entry name" value="CVNH"/>
    <property type="match status" value="2"/>
</dbReference>
<reference evidence="3" key="1">
    <citation type="submission" date="2014-04" db="EMBL/GenBank/DDBJ databases">
        <title>Evolutionary Origins and Diversification of the Mycorrhizal Mutualists.</title>
        <authorList>
            <consortium name="DOE Joint Genome Institute"/>
            <consortium name="Mycorrhizal Genomics Consortium"/>
            <person name="Kohler A."/>
            <person name="Kuo A."/>
            <person name="Nagy L.G."/>
            <person name="Floudas D."/>
            <person name="Copeland A."/>
            <person name="Barry K.W."/>
            <person name="Cichocki N."/>
            <person name="Veneault-Fourrey C."/>
            <person name="LaButti K."/>
            <person name="Lindquist E.A."/>
            <person name="Lipzen A."/>
            <person name="Lundell T."/>
            <person name="Morin E."/>
            <person name="Murat C."/>
            <person name="Riley R."/>
            <person name="Ohm R."/>
            <person name="Sun H."/>
            <person name="Tunlid A."/>
            <person name="Henrissat B."/>
            <person name="Grigoriev I.V."/>
            <person name="Hibbett D.S."/>
            <person name="Martin F."/>
        </authorList>
    </citation>
    <scope>NUCLEOTIDE SEQUENCE [LARGE SCALE GENOMIC DNA]</scope>
    <source>
        <strain evidence="3">FD-334 SS-4</strain>
    </source>
</reference>
<dbReference type="AlphaFoldDB" id="A0A0D2NWG6"/>
<dbReference type="InterPro" id="IPR011058">
    <property type="entry name" value="Cyanovirin-N"/>
</dbReference>
<accession>A0A0D2NWG6</accession>
<dbReference type="Proteomes" id="UP000054270">
    <property type="component" value="Unassembled WGS sequence"/>
</dbReference>
<dbReference type="OrthoDB" id="3056812at2759"/>
<gene>
    <name evidence="2" type="ORF">HYPSUDRAFT_201666</name>
</gene>
<dbReference type="PANTHER" id="PTHR42076">
    <property type="entry name" value="CYANOVIRIN-N HOMOLOG"/>
    <property type="match status" value="1"/>
</dbReference>
<dbReference type="PANTHER" id="PTHR42076:SF1">
    <property type="entry name" value="CYANOVIRIN-N DOMAIN-CONTAINING PROTEIN"/>
    <property type="match status" value="1"/>
</dbReference>
<dbReference type="SMART" id="SM01111">
    <property type="entry name" value="CVNH"/>
    <property type="match status" value="2"/>
</dbReference>